<sequence length="124" mass="12779">MATNRVFEHGNQFEANVSGVTGTGASGLVLSDDPVVIGQLPGVALTTEDDDGMATIQTDGVFDLPVKGETTVNAAVAVGDIVYYDAAATPHKLNKDNTNGTRFGYALEAVSSGATTTIRVKVGY</sequence>
<dbReference type="AlphaFoldDB" id="A0A6H9YZ88"/>
<reference evidence="1 2" key="1">
    <citation type="submission" date="2019-09" db="EMBL/GenBank/DDBJ databases">
        <title>Actinomadura physcomitrii sp. nov., a novel actinomycete isolated from moss [Physcomitrium sphaericum (Ludw) Fuernr].</title>
        <authorList>
            <person name="Zhuang X."/>
            <person name="Liu C."/>
        </authorList>
    </citation>
    <scope>NUCLEOTIDE SEQUENCE [LARGE SCALE GENOMIC DNA]</scope>
    <source>
        <strain evidence="1 2">HMC1</strain>
    </source>
</reference>
<dbReference type="OrthoDB" id="3479411at2"/>
<dbReference type="InterPro" id="IPR011231">
    <property type="entry name" value="Phage_VT1-Sakai_H0018"/>
</dbReference>
<name>A0A6H9YZ88_9ACTN</name>
<gene>
    <name evidence="1" type="ORF">F8566_20235</name>
</gene>
<dbReference type="RefSeq" id="WP_151562089.1">
    <property type="nucleotide sequence ID" value="NZ_WBMT01000009.1"/>
</dbReference>
<evidence type="ECO:0000313" key="2">
    <source>
        <dbReference type="Proteomes" id="UP000468735"/>
    </source>
</evidence>
<dbReference type="EMBL" id="WBMT01000009">
    <property type="protein sequence ID" value="KAB2347343.1"/>
    <property type="molecule type" value="Genomic_DNA"/>
</dbReference>
<accession>A0A6H9YZ88</accession>
<protein>
    <submittedName>
        <fullName evidence="1">DUF2190 family protein</fullName>
    </submittedName>
</protein>
<dbReference type="Proteomes" id="UP000468735">
    <property type="component" value="Unassembled WGS sequence"/>
</dbReference>
<comment type="caution">
    <text evidence="1">The sequence shown here is derived from an EMBL/GenBank/DDBJ whole genome shotgun (WGS) entry which is preliminary data.</text>
</comment>
<organism evidence="1 2">
    <name type="scientific">Actinomadura rudentiformis</name>
    <dbReference type="NCBI Taxonomy" id="359158"/>
    <lineage>
        <taxon>Bacteria</taxon>
        <taxon>Bacillati</taxon>
        <taxon>Actinomycetota</taxon>
        <taxon>Actinomycetes</taxon>
        <taxon>Streptosporangiales</taxon>
        <taxon>Thermomonosporaceae</taxon>
        <taxon>Actinomadura</taxon>
    </lineage>
</organism>
<dbReference type="Pfam" id="PF09956">
    <property type="entry name" value="Phage_cement_2"/>
    <property type="match status" value="1"/>
</dbReference>
<evidence type="ECO:0000313" key="1">
    <source>
        <dbReference type="EMBL" id="KAB2347343.1"/>
    </source>
</evidence>
<keyword evidence="2" id="KW-1185">Reference proteome</keyword>
<proteinExistence type="predicted"/>